<accession>A0A1T5D1B3</accession>
<dbReference type="InterPro" id="IPR022712">
    <property type="entry name" value="Beta_Casp"/>
</dbReference>
<dbReference type="InterPro" id="IPR011108">
    <property type="entry name" value="RMMBL"/>
</dbReference>
<gene>
    <name evidence="4" type="ORF">SAMN06295920_104482</name>
</gene>
<dbReference type="RefSeq" id="WP_079648362.1">
    <property type="nucleotide sequence ID" value="NZ_JBHLWD010000005.1"/>
</dbReference>
<reference evidence="5" key="1">
    <citation type="submission" date="2017-02" db="EMBL/GenBank/DDBJ databases">
        <authorList>
            <person name="Varghese N."/>
            <person name="Submissions S."/>
        </authorList>
    </citation>
    <scope>NUCLEOTIDE SEQUENCE [LARGE SCALE GENOMIC DNA]</scope>
    <source>
        <strain evidence="5">UM2</strain>
    </source>
</reference>
<evidence type="ECO:0000259" key="2">
    <source>
        <dbReference type="SMART" id="SM00849"/>
    </source>
</evidence>
<dbReference type="GO" id="GO:0004521">
    <property type="term" value="F:RNA endonuclease activity"/>
    <property type="evidence" value="ECO:0007669"/>
    <property type="project" value="TreeGrafter"/>
</dbReference>
<evidence type="ECO:0000313" key="5">
    <source>
        <dbReference type="Proteomes" id="UP000189818"/>
    </source>
</evidence>
<sequence length="530" mass="57706">MPVDIQFHGAAQTVTGSCTELVVGGTRLLVDCGLFQGPRSLEHLNHAPFGFDVHAIDAVLLTHAHIDHSGLLPRLAAEGYRGPIWMTGPTRDLIAYLLADAARIQVSDARHHNLRRDRADGRRHEPLYTPIDAERAVDLARTAELGRWFEPCAHVRARFWDAGHILGAVSIEIEAGGVSLFFSGDLGGKVASLEAAPTGPAGIDHLICESTYGDRTRAAIDLVERRHALKIEIDEAMQAGGNLVIPVFAVERTQELLLDMATLFDSGELEPRAVFIDSPLATRITSVFADSAIDGTNDGKVFAHSAFHFTETSAESIRLNALSGAIILAGSGMCEGGRVRHHLIHNLARPDSTILFVGYQARGTLGRLISEGTDRVRISGHDVAVRAQIRSIDTYSAHADRDDLLAWIEARRPIRGSLFLNHGEADAVASLARACSGKGDIRCPSIGERFRLSAGAPAKRTKTGDPMLHAAIERDWQNDYADFSLRLKGELEAIANPAERRHAIAEMRGVLRSHQRLAGQASHQRHKRRA</sequence>
<dbReference type="InterPro" id="IPR036866">
    <property type="entry name" value="RibonucZ/Hydroxyglut_hydro"/>
</dbReference>
<dbReference type="SUPFAM" id="SSF56281">
    <property type="entry name" value="Metallo-hydrolase/oxidoreductase"/>
    <property type="match status" value="1"/>
</dbReference>
<dbReference type="PANTHER" id="PTHR11203:SF37">
    <property type="entry name" value="INTEGRATOR COMPLEX SUBUNIT 11"/>
    <property type="match status" value="1"/>
</dbReference>
<dbReference type="InterPro" id="IPR001279">
    <property type="entry name" value="Metallo-B-lactamas"/>
</dbReference>
<dbReference type="InterPro" id="IPR050698">
    <property type="entry name" value="MBL"/>
</dbReference>
<dbReference type="SMART" id="SM00849">
    <property type="entry name" value="Lactamase_B"/>
    <property type="match status" value="1"/>
</dbReference>
<evidence type="ECO:0000313" key="4">
    <source>
        <dbReference type="EMBL" id="SKB65494.1"/>
    </source>
</evidence>
<dbReference type="SMART" id="SM01027">
    <property type="entry name" value="Beta-Casp"/>
    <property type="match status" value="1"/>
</dbReference>
<dbReference type="AlphaFoldDB" id="A0A1T5D1B3"/>
<dbReference type="PANTHER" id="PTHR11203">
    <property type="entry name" value="CLEAVAGE AND POLYADENYLATION SPECIFICITY FACTOR FAMILY MEMBER"/>
    <property type="match status" value="1"/>
</dbReference>
<keyword evidence="1" id="KW-0378">Hydrolase</keyword>
<dbReference type="Gene3D" id="3.40.50.10890">
    <property type="match status" value="1"/>
</dbReference>
<organism evidence="4 5">
    <name type="scientific">Rhizorhabdus histidinilytica</name>
    <dbReference type="NCBI Taxonomy" id="439228"/>
    <lineage>
        <taxon>Bacteria</taxon>
        <taxon>Pseudomonadati</taxon>
        <taxon>Pseudomonadota</taxon>
        <taxon>Alphaproteobacteria</taxon>
        <taxon>Sphingomonadales</taxon>
        <taxon>Sphingomonadaceae</taxon>
        <taxon>Rhizorhabdus</taxon>
    </lineage>
</organism>
<dbReference type="OrthoDB" id="9803916at2"/>
<dbReference type="Pfam" id="PF00753">
    <property type="entry name" value="Lactamase_B"/>
    <property type="match status" value="1"/>
</dbReference>
<protein>
    <submittedName>
        <fullName evidence="4">Metallo-beta-lactamase family protein</fullName>
    </submittedName>
</protein>
<proteinExistence type="predicted"/>
<dbReference type="CDD" id="cd16295">
    <property type="entry name" value="TTHA0252-CPSF-like_MBL-fold"/>
    <property type="match status" value="1"/>
</dbReference>
<dbReference type="Gene3D" id="3.60.15.10">
    <property type="entry name" value="Ribonuclease Z/Hydroxyacylglutathione hydrolase-like"/>
    <property type="match status" value="1"/>
</dbReference>
<evidence type="ECO:0000259" key="3">
    <source>
        <dbReference type="SMART" id="SM01027"/>
    </source>
</evidence>
<dbReference type="GO" id="GO:0016787">
    <property type="term" value="F:hydrolase activity"/>
    <property type="evidence" value="ECO:0007669"/>
    <property type="project" value="UniProtKB-KW"/>
</dbReference>
<evidence type="ECO:0000256" key="1">
    <source>
        <dbReference type="ARBA" id="ARBA00022801"/>
    </source>
</evidence>
<feature type="domain" description="Beta-Casp" evidence="3">
    <location>
        <begin position="253"/>
        <end position="369"/>
    </location>
</feature>
<name>A0A1T5D1B3_9SPHN</name>
<keyword evidence="5" id="KW-1185">Reference proteome</keyword>
<dbReference type="Pfam" id="PF10996">
    <property type="entry name" value="Beta-Casp"/>
    <property type="match status" value="1"/>
</dbReference>
<dbReference type="EMBL" id="FUYM01000004">
    <property type="protein sequence ID" value="SKB65494.1"/>
    <property type="molecule type" value="Genomic_DNA"/>
</dbReference>
<dbReference type="Pfam" id="PF07521">
    <property type="entry name" value="RMMBL"/>
    <property type="match status" value="1"/>
</dbReference>
<dbReference type="Proteomes" id="UP000189818">
    <property type="component" value="Unassembled WGS sequence"/>
</dbReference>
<dbReference type="STRING" id="439228.SAMN06295920_104482"/>
<feature type="domain" description="Metallo-beta-lactamase" evidence="2">
    <location>
        <begin position="15"/>
        <end position="227"/>
    </location>
</feature>